<sequence length="451" mass="51694">MTSALANYATEAGIGKVELEEVNPHLRGGRVENHLGKITPNSPDRDSNLDLPVLSSRAQHNKRVSQLRHRGGRGNLNTNTHKNGIASPTISLLWLGSDRLSEHMMYSALHLRNKAEPTSLSEVDLPIKSEESLKGEVHDNEKPDFCPVPNTFPPTKNELDDYQEPECCMPPKTFPPIKEELHDESDALYYVDKTVKTEMKFYDSSLELMVCTPHYHTPDNKAQGKRSHNFCSVLEIVGWKDQFTECAEICRIRKMGNFNNVMLMTEEILSTKTIMLDRVELRKGQSLKYLGSVIEVKEKRKKKRVASSDANFWDIEYALKLQQRMYSPEDCINIMLGCHKRNKLVVPTMNSGDFVGNTARKKSIVNQKKDILNNLVSWLKYTRNYARTRAIYFIIENLRKDDKIQEGIVMDMEGEENVNLSIVLRMHSQVDIVSDMEEKENEDIVGLMEKY</sequence>
<dbReference type="AlphaFoldDB" id="A0A7R9D674"/>
<reference evidence="2" key="1">
    <citation type="submission" date="2020-11" db="EMBL/GenBank/DDBJ databases">
        <authorList>
            <person name="Tran Van P."/>
        </authorList>
    </citation>
    <scope>NUCLEOTIDE SEQUENCE</scope>
</reference>
<dbReference type="EMBL" id="OC320821">
    <property type="protein sequence ID" value="CAD7408903.1"/>
    <property type="molecule type" value="Genomic_DNA"/>
</dbReference>
<gene>
    <name evidence="2" type="ORF">TCEB3V08_LOCUS9746</name>
</gene>
<organism evidence="2">
    <name type="scientific">Timema cristinae</name>
    <name type="common">Walking stick</name>
    <dbReference type="NCBI Taxonomy" id="61476"/>
    <lineage>
        <taxon>Eukaryota</taxon>
        <taxon>Metazoa</taxon>
        <taxon>Ecdysozoa</taxon>
        <taxon>Arthropoda</taxon>
        <taxon>Hexapoda</taxon>
        <taxon>Insecta</taxon>
        <taxon>Pterygota</taxon>
        <taxon>Neoptera</taxon>
        <taxon>Polyneoptera</taxon>
        <taxon>Phasmatodea</taxon>
        <taxon>Timematodea</taxon>
        <taxon>Timematoidea</taxon>
        <taxon>Timematidae</taxon>
        <taxon>Timema</taxon>
    </lineage>
</organism>
<protein>
    <submittedName>
        <fullName evidence="2">Uncharacterized protein</fullName>
    </submittedName>
</protein>
<evidence type="ECO:0000256" key="1">
    <source>
        <dbReference type="SAM" id="MobiDB-lite"/>
    </source>
</evidence>
<evidence type="ECO:0000313" key="2">
    <source>
        <dbReference type="EMBL" id="CAD7408903.1"/>
    </source>
</evidence>
<feature type="compositionally biased region" description="Basic residues" evidence="1">
    <location>
        <begin position="59"/>
        <end position="72"/>
    </location>
</feature>
<feature type="region of interest" description="Disordered" evidence="1">
    <location>
        <begin position="59"/>
        <end position="83"/>
    </location>
</feature>
<proteinExistence type="predicted"/>
<accession>A0A7R9D674</accession>
<name>A0A7R9D674_TIMCR</name>